<dbReference type="GO" id="GO:0003700">
    <property type="term" value="F:DNA-binding transcription factor activity"/>
    <property type="evidence" value="ECO:0007669"/>
    <property type="project" value="TreeGrafter"/>
</dbReference>
<gene>
    <name evidence="6" type="ORF">HYN69_17155</name>
</gene>
<keyword evidence="2 4" id="KW-0238">DNA-binding</keyword>
<evidence type="ECO:0000313" key="6">
    <source>
        <dbReference type="EMBL" id="AWB49999.1"/>
    </source>
</evidence>
<dbReference type="Pfam" id="PF00440">
    <property type="entry name" value="TetR_N"/>
    <property type="match status" value="1"/>
</dbReference>
<feature type="domain" description="HTH tetR-type" evidence="5">
    <location>
        <begin position="10"/>
        <end position="70"/>
    </location>
</feature>
<dbReference type="InterPro" id="IPR009057">
    <property type="entry name" value="Homeodomain-like_sf"/>
</dbReference>
<evidence type="ECO:0000256" key="1">
    <source>
        <dbReference type="ARBA" id="ARBA00023015"/>
    </source>
</evidence>
<keyword evidence="3" id="KW-0804">Transcription</keyword>
<accession>A0A2S0UQ98</accession>
<feature type="DNA-binding region" description="H-T-H motif" evidence="4">
    <location>
        <begin position="33"/>
        <end position="52"/>
    </location>
</feature>
<protein>
    <submittedName>
        <fullName evidence="6">TetR family transcriptional regulator</fullName>
    </submittedName>
</protein>
<proteinExistence type="predicted"/>
<dbReference type="InterPro" id="IPR001647">
    <property type="entry name" value="HTH_TetR"/>
</dbReference>
<evidence type="ECO:0000259" key="5">
    <source>
        <dbReference type="PROSITE" id="PS50977"/>
    </source>
</evidence>
<dbReference type="InterPro" id="IPR050109">
    <property type="entry name" value="HTH-type_TetR-like_transc_reg"/>
</dbReference>
<organism evidence="6 7">
    <name type="scientific">Paragemmobacter aquarius</name>
    <dbReference type="NCBI Taxonomy" id="2169400"/>
    <lineage>
        <taxon>Bacteria</taxon>
        <taxon>Pseudomonadati</taxon>
        <taxon>Pseudomonadota</taxon>
        <taxon>Alphaproteobacteria</taxon>
        <taxon>Rhodobacterales</taxon>
        <taxon>Paracoccaceae</taxon>
        <taxon>Paragemmobacter</taxon>
    </lineage>
</organism>
<dbReference type="OrthoDB" id="7185252at2"/>
<dbReference type="SUPFAM" id="SSF48498">
    <property type="entry name" value="Tetracyclin repressor-like, C-terminal domain"/>
    <property type="match status" value="1"/>
</dbReference>
<dbReference type="Proteomes" id="UP000244496">
    <property type="component" value="Chromosome"/>
</dbReference>
<dbReference type="PANTHER" id="PTHR30055">
    <property type="entry name" value="HTH-TYPE TRANSCRIPTIONAL REGULATOR RUTR"/>
    <property type="match status" value="1"/>
</dbReference>
<keyword evidence="1" id="KW-0805">Transcription regulation</keyword>
<dbReference type="Gene3D" id="1.10.357.10">
    <property type="entry name" value="Tetracycline Repressor, domain 2"/>
    <property type="match status" value="1"/>
</dbReference>
<evidence type="ECO:0000256" key="3">
    <source>
        <dbReference type="ARBA" id="ARBA00023163"/>
    </source>
</evidence>
<evidence type="ECO:0000256" key="2">
    <source>
        <dbReference type="ARBA" id="ARBA00023125"/>
    </source>
</evidence>
<name>A0A2S0UQ98_9RHOB</name>
<dbReference type="KEGG" id="geh:HYN69_17155"/>
<dbReference type="EMBL" id="CP028918">
    <property type="protein sequence ID" value="AWB49999.1"/>
    <property type="molecule type" value="Genomic_DNA"/>
</dbReference>
<dbReference type="PROSITE" id="PS50977">
    <property type="entry name" value="HTH_TETR_2"/>
    <property type="match status" value="1"/>
</dbReference>
<dbReference type="RefSeq" id="WP_108436811.1">
    <property type="nucleotide sequence ID" value="NZ_CP028918.1"/>
</dbReference>
<dbReference type="PRINTS" id="PR00455">
    <property type="entry name" value="HTHTETR"/>
</dbReference>
<evidence type="ECO:0000313" key="7">
    <source>
        <dbReference type="Proteomes" id="UP000244496"/>
    </source>
</evidence>
<reference evidence="6 7" key="1">
    <citation type="submission" date="2018-04" db="EMBL/GenBank/DDBJ databases">
        <title>Genome sequencing of Gemmobacter.</title>
        <authorList>
            <person name="Yi H."/>
            <person name="Baek M.-G."/>
        </authorList>
    </citation>
    <scope>NUCLEOTIDE SEQUENCE [LARGE SCALE GENOMIC DNA]</scope>
    <source>
        <strain evidence="6 7">HYN0069</strain>
    </source>
</reference>
<dbReference type="SUPFAM" id="SSF46689">
    <property type="entry name" value="Homeodomain-like"/>
    <property type="match status" value="1"/>
</dbReference>
<dbReference type="InterPro" id="IPR036271">
    <property type="entry name" value="Tet_transcr_reg_TetR-rel_C_sf"/>
</dbReference>
<dbReference type="AlphaFoldDB" id="A0A2S0UQ98"/>
<evidence type="ECO:0000256" key="4">
    <source>
        <dbReference type="PROSITE-ProRule" id="PRU00335"/>
    </source>
</evidence>
<dbReference type="GO" id="GO:0000976">
    <property type="term" value="F:transcription cis-regulatory region binding"/>
    <property type="evidence" value="ECO:0007669"/>
    <property type="project" value="TreeGrafter"/>
</dbReference>
<dbReference type="PANTHER" id="PTHR30055:SF234">
    <property type="entry name" value="HTH-TYPE TRANSCRIPTIONAL REGULATOR BETI"/>
    <property type="match status" value="1"/>
</dbReference>
<sequence length="204" mass="22829">MTGLRERQKANRTRRILEAAAQLFREAGYGAIRIDDIARVAEVSVGTFYNYFETKGDLLLAIVVMEVQEVLDSGTAIVADPPPTVAEALSRLIGSYYDHSLYYLSKEMWRTAMAITIEAPATPFSDRFTELDRRLAEQVCALITELQARSIARPDIDPRAMGEVIFNNLNMMFIEFVKNDPMTLAALNAHVARQNAPLAAMLTR</sequence>
<keyword evidence="7" id="KW-1185">Reference proteome</keyword>